<gene>
    <name evidence="2" type="ORF">NCGR_LOCUS57165</name>
</gene>
<evidence type="ECO:0000313" key="3">
    <source>
        <dbReference type="Proteomes" id="UP000604825"/>
    </source>
</evidence>
<keyword evidence="3" id="KW-1185">Reference proteome</keyword>
<dbReference type="InterPro" id="IPR008974">
    <property type="entry name" value="TRAF-like"/>
</dbReference>
<dbReference type="EMBL" id="CAJGYO010000017">
    <property type="protein sequence ID" value="CAD6333067.1"/>
    <property type="molecule type" value="Genomic_DNA"/>
</dbReference>
<proteinExistence type="predicted"/>
<dbReference type="Pfam" id="PF22486">
    <property type="entry name" value="MATH_2"/>
    <property type="match status" value="1"/>
</dbReference>
<dbReference type="Gene3D" id="2.60.210.10">
    <property type="entry name" value="Apoptosis, Tumor Necrosis Factor Receptor Associated Protein 2, Chain A"/>
    <property type="match status" value="1"/>
</dbReference>
<dbReference type="AlphaFoldDB" id="A0A811RTA1"/>
<sequence>MELVGLGQKQAVLCCEIHDERGKLRRLVCPTPLVECKWREEEEQVPASDPRHKKSGTKIPYVALPLTEVCQLLALNTARYNFDVKKSHSKKECLITVEKLLKSADFLVDGSCVFGVRILQADVSPKNNLAVAPDNTITIRELFLQKKEFIKGNYTRNVNNFLALKDSVLSPAFEACGHKWHIRMHPLGNQYSTDSLSMYLVMHDPAELSHESGKMFEVTLSILNQEKGQHYSRADFIPLKILKDPSKGYLVGSKWSVKADITCIGSSNNVQTPLVASLLKDEK</sequence>
<name>A0A811RTA1_9POAL</name>
<dbReference type="InterPro" id="IPR002083">
    <property type="entry name" value="MATH/TRAF_dom"/>
</dbReference>
<feature type="domain" description="MATH" evidence="1">
    <location>
        <begin position="151"/>
        <end position="261"/>
    </location>
</feature>
<reference evidence="2" key="1">
    <citation type="submission" date="2020-10" db="EMBL/GenBank/DDBJ databases">
        <authorList>
            <person name="Han B."/>
            <person name="Lu T."/>
            <person name="Zhao Q."/>
            <person name="Huang X."/>
            <person name="Zhao Y."/>
        </authorList>
    </citation>
    <scope>NUCLEOTIDE SEQUENCE</scope>
</reference>
<dbReference type="PANTHER" id="PTHR46162:SF2">
    <property type="entry name" value="ANKYRIN REPEAT-CONTAINING PROTEIN-RELATED"/>
    <property type="match status" value="1"/>
</dbReference>
<evidence type="ECO:0000259" key="1">
    <source>
        <dbReference type="PROSITE" id="PS50144"/>
    </source>
</evidence>
<dbReference type="PROSITE" id="PS50144">
    <property type="entry name" value="MATH"/>
    <property type="match status" value="1"/>
</dbReference>
<dbReference type="SUPFAM" id="SSF49599">
    <property type="entry name" value="TRAF domain-like"/>
    <property type="match status" value="1"/>
</dbReference>
<comment type="caution">
    <text evidence="2">The sequence shown here is derived from an EMBL/GenBank/DDBJ whole genome shotgun (WGS) entry which is preliminary data.</text>
</comment>
<accession>A0A811RTA1</accession>
<dbReference type="CDD" id="cd00121">
    <property type="entry name" value="MATH"/>
    <property type="match status" value="1"/>
</dbReference>
<dbReference type="PANTHER" id="PTHR46162">
    <property type="entry name" value="TRAF-LIKE FAMILY PROTEIN"/>
    <property type="match status" value="1"/>
</dbReference>
<dbReference type="Proteomes" id="UP000604825">
    <property type="component" value="Unassembled WGS sequence"/>
</dbReference>
<protein>
    <recommendedName>
        <fullName evidence="1">MATH domain-containing protein</fullName>
    </recommendedName>
</protein>
<evidence type="ECO:0000313" key="2">
    <source>
        <dbReference type="EMBL" id="CAD6333067.1"/>
    </source>
</evidence>
<dbReference type="OrthoDB" id="1093087at2759"/>
<organism evidence="2 3">
    <name type="scientific">Miscanthus lutarioriparius</name>
    <dbReference type="NCBI Taxonomy" id="422564"/>
    <lineage>
        <taxon>Eukaryota</taxon>
        <taxon>Viridiplantae</taxon>
        <taxon>Streptophyta</taxon>
        <taxon>Embryophyta</taxon>
        <taxon>Tracheophyta</taxon>
        <taxon>Spermatophyta</taxon>
        <taxon>Magnoliopsida</taxon>
        <taxon>Liliopsida</taxon>
        <taxon>Poales</taxon>
        <taxon>Poaceae</taxon>
        <taxon>PACMAD clade</taxon>
        <taxon>Panicoideae</taxon>
        <taxon>Andropogonodae</taxon>
        <taxon>Andropogoneae</taxon>
        <taxon>Saccharinae</taxon>
        <taxon>Miscanthus</taxon>
    </lineage>
</organism>